<reference evidence="2" key="2">
    <citation type="submission" date="2022-01" db="EMBL/GenBank/DDBJ databases">
        <authorList>
            <person name="Yamashiro T."/>
            <person name="Shiraishi A."/>
            <person name="Satake H."/>
            <person name="Nakayama K."/>
        </authorList>
    </citation>
    <scope>NUCLEOTIDE SEQUENCE</scope>
</reference>
<name>A0ABQ4XT46_9ASTR</name>
<organism evidence="2 3">
    <name type="scientific">Tanacetum coccineum</name>
    <dbReference type="NCBI Taxonomy" id="301880"/>
    <lineage>
        <taxon>Eukaryota</taxon>
        <taxon>Viridiplantae</taxon>
        <taxon>Streptophyta</taxon>
        <taxon>Embryophyta</taxon>
        <taxon>Tracheophyta</taxon>
        <taxon>Spermatophyta</taxon>
        <taxon>Magnoliopsida</taxon>
        <taxon>eudicotyledons</taxon>
        <taxon>Gunneridae</taxon>
        <taxon>Pentapetalae</taxon>
        <taxon>asterids</taxon>
        <taxon>campanulids</taxon>
        <taxon>Asterales</taxon>
        <taxon>Asteraceae</taxon>
        <taxon>Asteroideae</taxon>
        <taxon>Anthemideae</taxon>
        <taxon>Anthemidinae</taxon>
        <taxon>Tanacetum</taxon>
    </lineage>
</organism>
<evidence type="ECO:0000313" key="2">
    <source>
        <dbReference type="EMBL" id="GJS68565.1"/>
    </source>
</evidence>
<dbReference type="EMBL" id="BQNB010009800">
    <property type="protein sequence ID" value="GJS68565.1"/>
    <property type="molecule type" value="Genomic_DNA"/>
</dbReference>
<dbReference type="Proteomes" id="UP001151760">
    <property type="component" value="Unassembled WGS sequence"/>
</dbReference>
<reference evidence="2" key="1">
    <citation type="journal article" date="2022" name="Int. J. Mol. Sci.">
        <title>Draft Genome of Tanacetum Coccineum: Genomic Comparison of Closely Related Tanacetum-Family Plants.</title>
        <authorList>
            <person name="Yamashiro T."/>
            <person name="Shiraishi A."/>
            <person name="Nakayama K."/>
            <person name="Satake H."/>
        </authorList>
    </citation>
    <scope>NUCLEOTIDE SEQUENCE</scope>
</reference>
<keyword evidence="3" id="KW-1185">Reference proteome</keyword>
<gene>
    <name evidence="2" type="ORF">Tco_0683130</name>
</gene>
<accession>A0ABQ4XT46</accession>
<protein>
    <submittedName>
        <fullName evidence="2">Uncharacterized protein</fullName>
    </submittedName>
</protein>
<proteinExistence type="predicted"/>
<evidence type="ECO:0000313" key="3">
    <source>
        <dbReference type="Proteomes" id="UP001151760"/>
    </source>
</evidence>
<evidence type="ECO:0000256" key="1">
    <source>
        <dbReference type="SAM" id="MobiDB-lite"/>
    </source>
</evidence>
<feature type="region of interest" description="Disordered" evidence="1">
    <location>
        <begin position="1"/>
        <end position="24"/>
    </location>
</feature>
<sequence>MLGTNNTKVNTDKEKDSQLADEGIDDRTEGIKCYTKPFNNYPNNVRDMKTISNSSQYEPIQSISREKERGVELKKLKRVIGQCLHDEEIARKVQEDWEAEEEEVKKLAEEEAIKTALSNEYDFIQARIEADRLLALRLQHEEREQFIVEERAKFLHDTIAAQKRFLAEQRAIAIRNRPPTRTQLRNQMMTYLKHVGNKKHSDLKNKTFEEIQALYEKIKEMNEGVNDPDQKSLKKRVVEETPKKENTSKVPAKVDVTEYGYKENERVVTKDSEIMERKSIIARLNKVISPDGDYLVIYRANGNFRAFNYLLKIIMESSQEEHDQSDFWDDQQDWEIVTWRLYEAAQYGVLDDLAWARRIKYSKILAQEVGYAEMEATVMDGHGTKTTTIGGGNGQAKHVSFIHFVMIL</sequence>
<comment type="caution">
    <text evidence="2">The sequence shown here is derived from an EMBL/GenBank/DDBJ whole genome shotgun (WGS) entry which is preliminary data.</text>
</comment>